<name>F8QXM3_SCYPA</name>
<protein>
    <submittedName>
        <fullName evidence="1">Clotting protein</fullName>
    </submittedName>
</protein>
<evidence type="ECO:0000313" key="1">
    <source>
        <dbReference type="EMBL" id="AEI88117.1"/>
    </source>
</evidence>
<organism evidence="1">
    <name type="scientific">Scylla paramamosain</name>
    <name type="common">Mud crab</name>
    <dbReference type="NCBI Taxonomy" id="85552"/>
    <lineage>
        <taxon>Eukaryota</taxon>
        <taxon>Metazoa</taxon>
        <taxon>Ecdysozoa</taxon>
        <taxon>Arthropoda</taxon>
        <taxon>Crustacea</taxon>
        <taxon>Multicrustacea</taxon>
        <taxon>Malacostraca</taxon>
        <taxon>Eumalacostraca</taxon>
        <taxon>Eucarida</taxon>
        <taxon>Decapoda</taxon>
        <taxon>Pleocyemata</taxon>
        <taxon>Brachyura</taxon>
        <taxon>Eubrachyura</taxon>
        <taxon>Portunoidea</taxon>
        <taxon>Portunidae</taxon>
        <taxon>Portuninae</taxon>
        <taxon>Scylla</taxon>
    </lineage>
</organism>
<proteinExistence type="evidence at transcript level"/>
<dbReference type="AlphaFoldDB" id="F8QXM3"/>
<sequence>IPILEQMKNDQSSEYLLQFLLLQSPLTPVRNPALLPAMLEVVTKIGDNPNAALSLLNIAKLANRYCLNSETGNLCDPGCDTDFILTEFLPMLSRNLYDHEKWKRIVMVP</sequence>
<reference evidence="1" key="1">
    <citation type="submission" date="2010-05" db="EMBL/GenBank/DDBJ databases">
        <title>Construction of SSH cDNA library from throacic ganglion mass of Scylla paramamosain.</title>
        <authorList>
            <person name="Zeng H."/>
            <person name="Huang J.R."/>
            <person name="Li W.X."/>
            <person name="Ye H.H."/>
        </authorList>
    </citation>
    <scope>NUCLEOTIDE SEQUENCE</scope>
    <source>
        <strain evidence="1">2</strain>
    </source>
</reference>
<feature type="non-terminal residue" evidence="1">
    <location>
        <position position="109"/>
    </location>
</feature>
<feature type="non-terminal residue" evidence="1">
    <location>
        <position position="1"/>
    </location>
</feature>
<dbReference type="EMBL" id="HM217892">
    <property type="protein sequence ID" value="AEI88117.1"/>
    <property type="molecule type" value="mRNA"/>
</dbReference>
<accession>F8QXM3</accession>